<dbReference type="PANTHER" id="PTHR46910">
    <property type="entry name" value="TRANSCRIPTION FACTOR PDR1"/>
    <property type="match status" value="1"/>
</dbReference>
<dbReference type="GO" id="GO:0000981">
    <property type="term" value="F:DNA-binding transcription factor activity, RNA polymerase II-specific"/>
    <property type="evidence" value="ECO:0007669"/>
    <property type="project" value="InterPro"/>
</dbReference>
<dbReference type="PROSITE" id="PS50048">
    <property type="entry name" value="ZN2_CY6_FUNGAL_2"/>
    <property type="match status" value="1"/>
</dbReference>
<dbReference type="STRING" id="1447875.A0A2B7Y6P5"/>
<evidence type="ECO:0000256" key="3">
    <source>
        <dbReference type="ARBA" id="ARBA00023125"/>
    </source>
</evidence>
<dbReference type="GO" id="GO:0003677">
    <property type="term" value="F:DNA binding"/>
    <property type="evidence" value="ECO:0007669"/>
    <property type="project" value="UniProtKB-KW"/>
</dbReference>
<dbReference type="EMBL" id="PDNB01000015">
    <property type="protein sequence ID" value="PGH16701.1"/>
    <property type="molecule type" value="Genomic_DNA"/>
</dbReference>
<protein>
    <recommendedName>
        <fullName evidence="7">Zn(2)-C6 fungal-type domain-containing protein</fullName>
    </recommendedName>
</protein>
<evidence type="ECO:0000256" key="6">
    <source>
        <dbReference type="SAM" id="MobiDB-lite"/>
    </source>
</evidence>
<dbReference type="CDD" id="cd00067">
    <property type="entry name" value="GAL4"/>
    <property type="match status" value="1"/>
</dbReference>
<feature type="domain" description="Zn(2)-C6 fungal-type" evidence="7">
    <location>
        <begin position="31"/>
        <end position="61"/>
    </location>
</feature>
<comment type="caution">
    <text evidence="8">The sequence shown here is derived from an EMBL/GenBank/DDBJ whole genome shotgun (WGS) entry which is preliminary data.</text>
</comment>
<keyword evidence="5" id="KW-0539">Nucleus</keyword>
<dbReference type="SMART" id="SM00066">
    <property type="entry name" value="GAL4"/>
    <property type="match status" value="1"/>
</dbReference>
<feature type="region of interest" description="Disordered" evidence="6">
    <location>
        <begin position="652"/>
        <end position="681"/>
    </location>
</feature>
<dbReference type="CDD" id="cd12148">
    <property type="entry name" value="fungal_TF_MHR"/>
    <property type="match status" value="1"/>
</dbReference>
<keyword evidence="2" id="KW-0805">Transcription regulation</keyword>
<dbReference type="SMART" id="SM00906">
    <property type="entry name" value="Fungal_trans"/>
    <property type="match status" value="1"/>
</dbReference>
<organism evidence="8 9">
    <name type="scientific">Helicocarpus griseus UAMH5409</name>
    <dbReference type="NCBI Taxonomy" id="1447875"/>
    <lineage>
        <taxon>Eukaryota</taxon>
        <taxon>Fungi</taxon>
        <taxon>Dikarya</taxon>
        <taxon>Ascomycota</taxon>
        <taxon>Pezizomycotina</taxon>
        <taxon>Eurotiomycetes</taxon>
        <taxon>Eurotiomycetidae</taxon>
        <taxon>Onygenales</taxon>
        <taxon>Ajellomycetaceae</taxon>
        <taxon>Helicocarpus</taxon>
    </lineage>
</organism>
<gene>
    <name evidence="8" type="ORF">AJ79_01574</name>
</gene>
<proteinExistence type="predicted"/>
<dbReference type="Pfam" id="PF04082">
    <property type="entry name" value="Fungal_trans"/>
    <property type="match status" value="1"/>
</dbReference>
<evidence type="ECO:0000313" key="8">
    <source>
        <dbReference type="EMBL" id="PGH16701.1"/>
    </source>
</evidence>
<dbReference type="AlphaFoldDB" id="A0A2B7Y6P5"/>
<dbReference type="InterPro" id="IPR001138">
    <property type="entry name" value="Zn2Cys6_DnaBD"/>
</dbReference>
<name>A0A2B7Y6P5_9EURO</name>
<reference evidence="8 9" key="1">
    <citation type="submission" date="2017-10" db="EMBL/GenBank/DDBJ databases">
        <title>Comparative genomics in systemic dimorphic fungi from Ajellomycetaceae.</title>
        <authorList>
            <person name="Munoz J.F."/>
            <person name="Mcewen J.G."/>
            <person name="Clay O.K."/>
            <person name="Cuomo C.A."/>
        </authorList>
    </citation>
    <scope>NUCLEOTIDE SEQUENCE [LARGE SCALE GENOMIC DNA]</scope>
    <source>
        <strain evidence="8 9">UAMH5409</strain>
    </source>
</reference>
<dbReference type="GO" id="GO:0006351">
    <property type="term" value="P:DNA-templated transcription"/>
    <property type="evidence" value="ECO:0007669"/>
    <property type="project" value="InterPro"/>
</dbReference>
<sequence>MSADDEKQPRGRDGRALSHPITAAYSTHDPACDSCRLKKIRCGRERPQCINCERNGLECAFSGRGKRPNQNQKVIEDINGLHERLGAIDTSISKLAEVVQEHVALCQHPTSPSNGNPEFWLGLEDADEGFDTHQMPVEANGTNSYFDISTGSFCLLHLLESSLSRLQQKNTIDDTVLNLAWNVAATCREQFSPQSPSSIGQRSDEIRLPPRGLLMVSVEIYFAKFHWRAPILSRSTLLQQINHSYDNPQDPVLTASEVVFNCIIVQSLGIRLLDNSMQTNKVGSPGHTAMDAEFMKGFVENALAALNKSEILLNPCIANIQALVSLYMISVEHCALNFSELLLYHAISLAKCSGLHRQPRGLDQSPSNQDDRCGLFWTLYIYDKTHSQLFGKPCMLPLAGSNVPLPKVNPDDPLSGYIRARAQLSMIEERIYEDLHDPVRSAWGHQKKVLTLDQDLRQWKASVAESLEPMRADTEPSSWQMKVACLELEFLFYSTLATVHQRIRDANPDPRALENSRLCIRVIRDAVEKSALGLPSAILSRTLLETSFRGFFTLCFDVLENISDSKEEDIQLVYCITDFIQNTDYNSSSAHSGSYRSRLTIAARSFREIITLLADYVEQAQAPRPNSDASHLSPQYQDMNFLTESNKLNFVPESPSSSLKPKPNVQQHEDSSIQPPNSRVSAGKNVHALDAVPIPQQEPKTKARRISYWESGRSFLDQGELSAAGFADQLMTPLSECPQAGSVNERDETMSGLWRSSFDLGIGDEL</sequence>
<evidence type="ECO:0000256" key="4">
    <source>
        <dbReference type="ARBA" id="ARBA00023163"/>
    </source>
</evidence>
<keyword evidence="4" id="KW-0804">Transcription</keyword>
<keyword evidence="1" id="KW-0479">Metal-binding</keyword>
<accession>A0A2B7Y6P5</accession>
<dbReference type="PROSITE" id="PS00463">
    <property type="entry name" value="ZN2_CY6_FUNGAL_1"/>
    <property type="match status" value="1"/>
</dbReference>
<dbReference type="OrthoDB" id="4310103at2759"/>
<dbReference type="SUPFAM" id="SSF57701">
    <property type="entry name" value="Zn2/Cys6 DNA-binding domain"/>
    <property type="match status" value="1"/>
</dbReference>
<evidence type="ECO:0000256" key="2">
    <source>
        <dbReference type="ARBA" id="ARBA00023015"/>
    </source>
</evidence>
<dbReference type="Proteomes" id="UP000223968">
    <property type="component" value="Unassembled WGS sequence"/>
</dbReference>
<evidence type="ECO:0000256" key="1">
    <source>
        <dbReference type="ARBA" id="ARBA00022723"/>
    </source>
</evidence>
<dbReference type="InterPro" id="IPR007219">
    <property type="entry name" value="XnlR_reg_dom"/>
</dbReference>
<dbReference type="Gene3D" id="4.10.240.10">
    <property type="entry name" value="Zn(2)-C6 fungal-type DNA-binding domain"/>
    <property type="match status" value="1"/>
</dbReference>
<dbReference type="InterPro" id="IPR036864">
    <property type="entry name" value="Zn2-C6_fun-type_DNA-bd_sf"/>
</dbReference>
<evidence type="ECO:0000259" key="7">
    <source>
        <dbReference type="PROSITE" id="PS50048"/>
    </source>
</evidence>
<dbReference type="PANTHER" id="PTHR46910:SF5">
    <property type="entry name" value="ZN(II)2CYS6 TRANSCRIPTION FACTOR (EUROFUNG)"/>
    <property type="match status" value="1"/>
</dbReference>
<feature type="compositionally biased region" description="Low complexity" evidence="6">
    <location>
        <begin position="652"/>
        <end position="663"/>
    </location>
</feature>
<evidence type="ECO:0000256" key="5">
    <source>
        <dbReference type="ARBA" id="ARBA00023242"/>
    </source>
</evidence>
<keyword evidence="9" id="KW-1185">Reference proteome</keyword>
<dbReference type="InterPro" id="IPR050987">
    <property type="entry name" value="AtrR-like"/>
</dbReference>
<evidence type="ECO:0000313" key="9">
    <source>
        <dbReference type="Proteomes" id="UP000223968"/>
    </source>
</evidence>
<dbReference type="Pfam" id="PF00172">
    <property type="entry name" value="Zn_clus"/>
    <property type="match status" value="1"/>
</dbReference>
<keyword evidence="3" id="KW-0238">DNA-binding</keyword>
<dbReference type="GO" id="GO:0008270">
    <property type="term" value="F:zinc ion binding"/>
    <property type="evidence" value="ECO:0007669"/>
    <property type="project" value="InterPro"/>
</dbReference>